<accession>A0A7W8QGG7</accession>
<comment type="caution">
    <text evidence="4">The sequence shown here is derived from an EMBL/GenBank/DDBJ whole genome shotgun (WGS) entry which is preliminary data.</text>
</comment>
<dbReference type="RefSeq" id="WP_184133033.1">
    <property type="nucleotide sequence ID" value="NZ_JACHDD010000019.1"/>
</dbReference>
<evidence type="ECO:0008006" key="6">
    <source>
        <dbReference type="Google" id="ProtNLM"/>
    </source>
</evidence>
<evidence type="ECO:0000313" key="5">
    <source>
        <dbReference type="Proteomes" id="UP000592780"/>
    </source>
</evidence>
<dbReference type="InterPro" id="IPR035089">
    <property type="entry name" value="Phage_sheath_subtilisin"/>
</dbReference>
<reference evidence="4 5" key="1">
    <citation type="submission" date="2020-08" db="EMBL/GenBank/DDBJ databases">
        <title>Genomic Encyclopedia of Type Strains, Phase IV (KMG-V): Genome sequencing to study the core and pangenomes of soil and plant-associated prokaryotes.</title>
        <authorList>
            <person name="Whitman W."/>
        </authorList>
    </citation>
    <scope>NUCLEOTIDE SEQUENCE [LARGE SCALE GENOMIC DNA]</scope>
    <source>
        <strain evidence="4 5">JPY158</strain>
    </source>
</reference>
<dbReference type="AlphaFoldDB" id="A0A7W8QGG7"/>
<gene>
    <name evidence="4" type="ORF">HDG40_007321</name>
</gene>
<proteinExistence type="inferred from homology"/>
<dbReference type="PANTHER" id="PTHR35861">
    <property type="match status" value="1"/>
</dbReference>
<dbReference type="InterPro" id="IPR020287">
    <property type="entry name" value="Tail_sheath_C"/>
</dbReference>
<dbReference type="Proteomes" id="UP000592780">
    <property type="component" value="Unassembled WGS sequence"/>
</dbReference>
<name>A0A7W8QGG7_PARAM</name>
<dbReference type="Pfam" id="PF17482">
    <property type="entry name" value="Phage_sheath_1C"/>
    <property type="match status" value="1"/>
</dbReference>
<sequence>MPVQVSYPGVYIDEFAPGAPIQGVGTNTAAFIGVAREGPIGVPTKVTSWEQFLTAFGKLPATGTYLWYAVRGFFQNGGQVCYIVRASTGSYQTMALNDRSAAARPLMLLQARQPGALGATATVADSPLLNAVQIYRPSGTLKSLANPADMAVTLDVDGGIPADQVANRFKPGDEVSFSTGSDRRVVSSVSGPTVRFTLPLSMGLAAGATMRLANTAAGAATIRLRPTGAGPLPSGQLVRGTILEVDQGANKDTQIVDAVSTEVLTEGPQGGLSAFTYRVTLRSGLGIQLDMDPGGAAATATSREIALTLTLGAVNVVYDHLSMDPAHPRFLVDVINNDAGGLFNASLVEPPPPNSVGNAIPVVGAAVAVQPGTPEDLTLLAASHFTSAIDTLRPVKDVNFIAIPDRPATANQMPAVQQALITHCELQADRFAVLDSDPGAALFGSSSLEAQRRGLDSTRGHAALYGPWLRVVPSNDGPPIVVPPSGHVCGIFARSDALRGVHKAPANEIVNGALGVAQHISLIEQGQLNLQGINIVQVFQDGGRPVLWGARTTATDTNWQYVNIRRLFLYLEKSIQEGIRWAVFEPNNLALWQKLKRTLTDFLTREWRDGALFGAKATDAFYVRIDEVLNPFSEQQLGRLHIEIGVRPSYPAEFIIVRIGIWDGGSDVSES</sequence>
<evidence type="ECO:0000256" key="1">
    <source>
        <dbReference type="ARBA" id="ARBA00008005"/>
    </source>
</evidence>
<dbReference type="EMBL" id="JACHDD010000019">
    <property type="protein sequence ID" value="MBB5429126.1"/>
    <property type="molecule type" value="Genomic_DNA"/>
</dbReference>
<evidence type="ECO:0000259" key="3">
    <source>
        <dbReference type="Pfam" id="PF17482"/>
    </source>
</evidence>
<dbReference type="Pfam" id="PF04984">
    <property type="entry name" value="Phage_sheath_1"/>
    <property type="match status" value="1"/>
</dbReference>
<evidence type="ECO:0000259" key="2">
    <source>
        <dbReference type="Pfam" id="PF04984"/>
    </source>
</evidence>
<feature type="domain" description="Tail sheath protein subtilisin-like" evidence="2">
    <location>
        <begin position="384"/>
        <end position="553"/>
    </location>
</feature>
<comment type="similarity">
    <text evidence="1">Belongs to the myoviridae tail sheath protein family.</text>
</comment>
<evidence type="ECO:0000313" key="4">
    <source>
        <dbReference type="EMBL" id="MBB5429126.1"/>
    </source>
</evidence>
<keyword evidence="5" id="KW-1185">Reference proteome</keyword>
<dbReference type="Gene3D" id="3.40.50.11780">
    <property type="match status" value="2"/>
</dbReference>
<feature type="domain" description="Tail sheath protein C-terminal" evidence="3">
    <location>
        <begin position="555"/>
        <end position="659"/>
    </location>
</feature>
<dbReference type="PANTHER" id="PTHR35861:SF1">
    <property type="entry name" value="PHAGE TAIL SHEATH PROTEIN"/>
    <property type="match status" value="1"/>
</dbReference>
<dbReference type="InterPro" id="IPR052042">
    <property type="entry name" value="Tail_sheath_structural"/>
</dbReference>
<organism evidence="4 5">
    <name type="scientific">Paraburkholderia atlantica</name>
    <dbReference type="NCBI Taxonomy" id="2654982"/>
    <lineage>
        <taxon>Bacteria</taxon>
        <taxon>Pseudomonadati</taxon>
        <taxon>Pseudomonadota</taxon>
        <taxon>Betaproteobacteria</taxon>
        <taxon>Burkholderiales</taxon>
        <taxon>Burkholderiaceae</taxon>
        <taxon>Paraburkholderia</taxon>
    </lineage>
</organism>
<protein>
    <recommendedName>
        <fullName evidence="6">Phage tail sheath protein</fullName>
    </recommendedName>
</protein>